<dbReference type="GO" id="GO:0010890">
    <property type="term" value="P:positive regulation of triglyceride storage"/>
    <property type="evidence" value="ECO:0007669"/>
    <property type="project" value="TreeGrafter"/>
</dbReference>
<protein>
    <submittedName>
        <fullName evidence="6">Uncharacterized protein LOC113211671 isoform X1</fullName>
    </submittedName>
</protein>
<dbReference type="PANTHER" id="PTHR14024:SF49">
    <property type="entry name" value="LIPID STORAGE DROPLETS SURFACE-BINDING PROTEIN 1"/>
    <property type="match status" value="1"/>
</dbReference>
<dbReference type="OrthoDB" id="376826at2759"/>
<organism evidence="5 6">
    <name type="scientific">Frankliniella occidentalis</name>
    <name type="common">Western flower thrips</name>
    <name type="synonym">Euthrips occidentalis</name>
    <dbReference type="NCBI Taxonomy" id="133901"/>
    <lineage>
        <taxon>Eukaryota</taxon>
        <taxon>Metazoa</taxon>
        <taxon>Ecdysozoa</taxon>
        <taxon>Arthropoda</taxon>
        <taxon>Hexapoda</taxon>
        <taxon>Insecta</taxon>
        <taxon>Pterygota</taxon>
        <taxon>Neoptera</taxon>
        <taxon>Paraneoptera</taxon>
        <taxon>Thysanoptera</taxon>
        <taxon>Terebrantia</taxon>
        <taxon>Thripoidea</taxon>
        <taxon>Thripidae</taxon>
        <taxon>Frankliniella</taxon>
    </lineage>
</organism>
<feature type="compositionally biased region" description="Pro residues" evidence="4">
    <location>
        <begin position="169"/>
        <end position="180"/>
    </location>
</feature>
<comment type="similarity">
    <text evidence="2">Belongs to the perilipin family.</text>
</comment>
<dbReference type="GO" id="GO:0005811">
    <property type="term" value="C:lipid droplet"/>
    <property type="evidence" value="ECO:0007669"/>
    <property type="project" value="UniProtKB-SubCell"/>
</dbReference>
<gene>
    <name evidence="6" type="primary">LOC113211671</name>
</gene>
<feature type="region of interest" description="Disordered" evidence="4">
    <location>
        <begin position="100"/>
        <end position="210"/>
    </location>
</feature>
<evidence type="ECO:0000313" key="6">
    <source>
        <dbReference type="RefSeq" id="XP_052119933.1"/>
    </source>
</evidence>
<comment type="subcellular location">
    <subcellularLocation>
        <location evidence="1">Lipid droplet</location>
    </subcellularLocation>
</comment>
<dbReference type="GeneID" id="113211671"/>
<feature type="region of interest" description="Disordered" evidence="4">
    <location>
        <begin position="46"/>
        <end position="88"/>
    </location>
</feature>
<evidence type="ECO:0000256" key="2">
    <source>
        <dbReference type="ARBA" id="ARBA00006311"/>
    </source>
</evidence>
<evidence type="ECO:0000256" key="1">
    <source>
        <dbReference type="ARBA" id="ARBA00004502"/>
    </source>
</evidence>
<dbReference type="PANTHER" id="PTHR14024">
    <property type="entry name" value="PERILIPIN"/>
    <property type="match status" value="1"/>
</dbReference>
<dbReference type="GO" id="GO:0005829">
    <property type="term" value="C:cytosol"/>
    <property type="evidence" value="ECO:0007669"/>
    <property type="project" value="TreeGrafter"/>
</dbReference>
<feature type="compositionally biased region" description="Basic residues" evidence="4">
    <location>
        <begin position="112"/>
        <end position="122"/>
    </location>
</feature>
<keyword evidence="5" id="KW-1185">Reference proteome</keyword>
<dbReference type="AlphaFoldDB" id="A0A9C6U1I3"/>
<dbReference type="Pfam" id="PF03036">
    <property type="entry name" value="Perilipin"/>
    <property type="match status" value="1"/>
</dbReference>
<dbReference type="GO" id="GO:0019915">
    <property type="term" value="P:lipid storage"/>
    <property type="evidence" value="ECO:0007669"/>
    <property type="project" value="TreeGrafter"/>
</dbReference>
<keyword evidence="3" id="KW-0551">Lipid droplet</keyword>
<reference evidence="6" key="1">
    <citation type="submission" date="2025-08" db="UniProtKB">
        <authorList>
            <consortium name="RefSeq"/>
        </authorList>
    </citation>
    <scope>IDENTIFICATION</scope>
    <source>
        <tissue evidence="6">Whole organism</tissue>
    </source>
</reference>
<proteinExistence type="inferred from homology"/>
<feature type="compositionally biased region" description="Low complexity" evidence="4">
    <location>
        <begin position="140"/>
        <end position="156"/>
    </location>
</feature>
<dbReference type="InterPro" id="IPR004279">
    <property type="entry name" value="Perilipin"/>
</dbReference>
<evidence type="ECO:0000313" key="5">
    <source>
        <dbReference type="Proteomes" id="UP000504606"/>
    </source>
</evidence>
<name>A0A9C6U1I3_FRAOC</name>
<feature type="compositionally biased region" description="Pro residues" evidence="4">
    <location>
        <begin position="190"/>
        <end position="203"/>
    </location>
</feature>
<dbReference type="Proteomes" id="UP000504606">
    <property type="component" value="Unplaced"/>
</dbReference>
<feature type="compositionally biased region" description="Low complexity" evidence="4">
    <location>
        <begin position="67"/>
        <end position="80"/>
    </location>
</feature>
<accession>A0A9C6U1I3</accession>
<sequence length="566" mass="60787">MWRDTVGTRQLSSREWSPVQLHLFMRSRVTISAEFVANEQMNNCVSNDAESPRADTPSTPAASLPVSTPTAAATDSSVASSDEDDHDATPELVPALVEQVKPNKKVNDNHQHSKNQRSKHKRPQDAHKPAAKSPSKHEAPPAASPSSSPAPAAAPAAPAPARPAAAAAAPPPSPSAPAPLQPLQNSHPAAAPPPAAPVTPAPTPNCSRRTASSAFPHMEAVSRVLALPIVDTGVSMVSGVYSKVKNVNPVVQWGLGTAEGAVLSSLGRSLSLLGPLSGPLSVVDAILCRGLDMVEYNVPIITLPPELMMTASRDYMSMRVVAPVLRMTATNARLADTLAARALDSADHYVDKYLPGDAATENGDAVGAGIIKGGAAFKRADRLSRKLQRRITRLTLAEARALRKDTENTLHTLVYFAETLVKDPRAFVEQCRAVWNHLSENEPENQVPPETLEERLALLVREVARRVVHLANYTAGSASTKTVSNVAHHVLKSVRVEGAKVMNFAQSQLDRVHMQQVLGEVNIYTHQLLVCGTHPTQLADGFPMQTQITLQLLINFTFRNIFIEFN</sequence>
<dbReference type="RefSeq" id="XP_052119933.1">
    <property type="nucleotide sequence ID" value="XM_052263973.1"/>
</dbReference>
<evidence type="ECO:0000256" key="4">
    <source>
        <dbReference type="SAM" id="MobiDB-lite"/>
    </source>
</evidence>
<evidence type="ECO:0000256" key="3">
    <source>
        <dbReference type="ARBA" id="ARBA00022677"/>
    </source>
</evidence>